<keyword evidence="4" id="KW-1185">Reference proteome</keyword>
<feature type="domain" description="Chitin-binding type-2" evidence="2">
    <location>
        <begin position="92"/>
        <end position="147"/>
    </location>
</feature>
<accession>A0A8J5JSW7</accession>
<dbReference type="PROSITE" id="PS50940">
    <property type="entry name" value="CHIT_BIND_II"/>
    <property type="match status" value="3"/>
</dbReference>
<dbReference type="SMART" id="SM00494">
    <property type="entry name" value="ChtBD2"/>
    <property type="match status" value="3"/>
</dbReference>
<feature type="domain" description="Chitin-binding type-2" evidence="2">
    <location>
        <begin position="26"/>
        <end position="86"/>
    </location>
</feature>
<dbReference type="GO" id="GO:0005576">
    <property type="term" value="C:extracellular region"/>
    <property type="evidence" value="ECO:0007669"/>
    <property type="project" value="InterPro"/>
</dbReference>
<organism evidence="3 4">
    <name type="scientific">Homarus americanus</name>
    <name type="common">American lobster</name>
    <dbReference type="NCBI Taxonomy" id="6706"/>
    <lineage>
        <taxon>Eukaryota</taxon>
        <taxon>Metazoa</taxon>
        <taxon>Ecdysozoa</taxon>
        <taxon>Arthropoda</taxon>
        <taxon>Crustacea</taxon>
        <taxon>Multicrustacea</taxon>
        <taxon>Malacostraca</taxon>
        <taxon>Eumalacostraca</taxon>
        <taxon>Eucarida</taxon>
        <taxon>Decapoda</taxon>
        <taxon>Pleocyemata</taxon>
        <taxon>Astacidea</taxon>
        <taxon>Nephropoidea</taxon>
        <taxon>Nephropidae</taxon>
        <taxon>Homarus</taxon>
    </lineage>
</organism>
<evidence type="ECO:0000259" key="2">
    <source>
        <dbReference type="PROSITE" id="PS50940"/>
    </source>
</evidence>
<sequence>MSPSLLRLLIILVLGVAGVASEDSCLPDCTNRTAGENVPDPKNCHRYYTCLTNNEPSDVAFECEDDMKFDMNSLKCVNADNVTCSFCEPQCKYACAGMSPDETFFVANINDCTKYYLCGVYDDPFPLSCEPGTFFNGIKCVKDESQCCDPCIVVCESQFTEIADPTNCHNFYYCSQDKYYPEIDDLHTCPNGEVFSSKDSGCFYGANCTEPCVRTVL</sequence>
<dbReference type="Proteomes" id="UP000747542">
    <property type="component" value="Unassembled WGS sequence"/>
</dbReference>
<gene>
    <name evidence="3" type="ORF">Hamer_G002857</name>
</gene>
<reference evidence="3" key="1">
    <citation type="journal article" date="2021" name="Sci. Adv.">
        <title>The American lobster genome reveals insights on longevity, neural, and immune adaptations.</title>
        <authorList>
            <person name="Polinski J.M."/>
            <person name="Zimin A.V."/>
            <person name="Clark K.F."/>
            <person name="Kohn A.B."/>
            <person name="Sadowski N."/>
            <person name="Timp W."/>
            <person name="Ptitsyn A."/>
            <person name="Khanna P."/>
            <person name="Romanova D.Y."/>
            <person name="Williams P."/>
            <person name="Greenwood S.J."/>
            <person name="Moroz L.L."/>
            <person name="Walt D.R."/>
            <person name="Bodnar A.G."/>
        </authorList>
    </citation>
    <scope>NUCLEOTIDE SEQUENCE</scope>
    <source>
        <strain evidence="3">GMGI-L3</strain>
    </source>
</reference>
<protein>
    <submittedName>
        <fullName evidence="3">Putative Chitin binding Peritrophin-A domain-containing protein 26</fullName>
    </submittedName>
</protein>
<dbReference type="EMBL" id="JAHLQT010026447">
    <property type="protein sequence ID" value="KAG7163636.1"/>
    <property type="molecule type" value="Genomic_DNA"/>
</dbReference>
<dbReference type="AlphaFoldDB" id="A0A8J5JSW7"/>
<feature type="signal peptide" evidence="1">
    <location>
        <begin position="1"/>
        <end position="21"/>
    </location>
</feature>
<dbReference type="GO" id="GO:0008061">
    <property type="term" value="F:chitin binding"/>
    <property type="evidence" value="ECO:0007669"/>
    <property type="project" value="InterPro"/>
</dbReference>
<feature type="domain" description="Chitin-binding type-2" evidence="2">
    <location>
        <begin position="152"/>
        <end position="210"/>
    </location>
</feature>
<dbReference type="InterPro" id="IPR002557">
    <property type="entry name" value="Chitin-bd_dom"/>
</dbReference>
<dbReference type="Pfam" id="PF01607">
    <property type="entry name" value="CBM_14"/>
    <property type="match status" value="2"/>
</dbReference>
<proteinExistence type="predicted"/>
<keyword evidence="1" id="KW-0732">Signal</keyword>
<feature type="chain" id="PRO_5035253881" evidence="1">
    <location>
        <begin position="22"/>
        <end position="217"/>
    </location>
</feature>
<comment type="caution">
    <text evidence="3">The sequence shown here is derived from an EMBL/GenBank/DDBJ whole genome shotgun (WGS) entry which is preliminary data.</text>
</comment>
<name>A0A8J5JSW7_HOMAM</name>
<evidence type="ECO:0000313" key="4">
    <source>
        <dbReference type="Proteomes" id="UP000747542"/>
    </source>
</evidence>
<dbReference type="OrthoDB" id="6358202at2759"/>
<evidence type="ECO:0000313" key="3">
    <source>
        <dbReference type="EMBL" id="KAG7163636.1"/>
    </source>
</evidence>
<evidence type="ECO:0000256" key="1">
    <source>
        <dbReference type="SAM" id="SignalP"/>
    </source>
</evidence>